<sequence>MANGIGHCSFGDNCRPSVSTPASVVLTVDYSSTGLTSSLMIADGGEFDEIKTEVSMSLGADASKGNRSTEQHWEAVQEQISRTFEARRSDELKFRSVHLVMYGDAVDDARLKIVVRDVLAGIDPHLLASPWQRNMAHPHFAAAEGATSYFWPWRATAMGAAVVEQDFLTRGWR</sequence>
<organism evidence="1 2">
    <name type="scientific">Salinomyces thailandicus</name>
    <dbReference type="NCBI Taxonomy" id="706561"/>
    <lineage>
        <taxon>Eukaryota</taxon>
        <taxon>Fungi</taxon>
        <taxon>Dikarya</taxon>
        <taxon>Ascomycota</taxon>
        <taxon>Pezizomycotina</taxon>
        <taxon>Dothideomycetes</taxon>
        <taxon>Dothideomycetidae</taxon>
        <taxon>Mycosphaerellales</taxon>
        <taxon>Teratosphaeriaceae</taxon>
        <taxon>Salinomyces</taxon>
    </lineage>
</organism>
<name>A0A4U0TJB4_9PEZI</name>
<dbReference type="EMBL" id="NAJL01000093">
    <property type="protein sequence ID" value="TKA21928.1"/>
    <property type="molecule type" value="Genomic_DNA"/>
</dbReference>
<evidence type="ECO:0000313" key="2">
    <source>
        <dbReference type="Proteomes" id="UP000308549"/>
    </source>
</evidence>
<dbReference type="OrthoDB" id="3643156at2759"/>
<dbReference type="Proteomes" id="UP000308549">
    <property type="component" value="Unassembled WGS sequence"/>
</dbReference>
<keyword evidence="2" id="KW-1185">Reference proteome</keyword>
<comment type="caution">
    <text evidence="1">The sequence shown here is derived from an EMBL/GenBank/DDBJ whole genome shotgun (WGS) entry which is preliminary data.</text>
</comment>
<gene>
    <name evidence="1" type="ORF">B0A50_08576</name>
</gene>
<protein>
    <submittedName>
        <fullName evidence="1">Uncharacterized protein</fullName>
    </submittedName>
</protein>
<dbReference type="AlphaFoldDB" id="A0A4U0TJB4"/>
<accession>A0A4U0TJB4</accession>
<reference evidence="1 2" key="1">
    <citation type="submission" date="2017-03" db="EMBL/GenBank/DDBJ databases">
        <title>Genomes of endolithic fungi from Antarctica.</title>
        <authorList>
            <person name="Coleine C."/>
            <person name="Masonjones S."/>
            <person name="Stajich J.E."/>
        </authorList>
    </citation>
    <scope>NUCLEOTIDE SEQUENCE [LARGE SCALE GENOMIC DNA]</scope>
    <source>
        <strain evidence="1 2">CCFEE 6315</strain>
    </source>
</reference>
<evidence type="ECO:0000313" key="1">
    <source>
        <dbReference type="EMBL" id="TKA21928.1"/>
    </source>
</evidence>
<proteinExistence type="predicted"/>